<accession>A0A0V1G7H4</accession>
<comment type="caution">
    <text evidence="1">The sequence shown here is derived from an EMBL/GenBank/DDBJ whole genome shotgun (WGS) entry which is preliminary data.</text>
</comment>
<evidence type="ECO:0000313" key="2">
    <source>
        <dbReference type="Proteomes" id="UP000054805"/>
    </source>
</evidence>
<proteinExistence type="predicted"/>
<sequence length="31" mass="3684">MSNKALFHSHRNAEEFRSTTYKASCHRFTIL</sequence>
<keyword evidence="2" id="KW-1185">Reference proteome</keyword>
<organism evidence="1 2">
    <name type="scientific">Trichinella pseudospiralis</name>
    <name type="common">Parasitic roundworm</name>
    <dbReference type="NCBI Taxonomy" id="6337"/>
    <lineage>
        <taxon>Eukaryota</taxon>
        <taxon>Metazoa</taxon>
        <taxon>Ecdysozoa</taxon>
        <taxon>Nematoda</taxon>
        <taxon>Enoplea</taxon>
        <taxon>Dorylaimia</taxon>
        <taxon>Trichinellida</taxon>
        <taxon>Trichinellidae</taxon>
        <taxon>Trichinella</taxon>
    </lineage>
</organism>
<reference evidence="1 2" key="1">
    <citation type="submission" date="2015-01" db="EMBL/GenBank/DDBJ databases">
        <title>Evolution of Trichinella species and genotypes.</title>
        <authorList>
            <person name="Korhonen P.K."/>
            <person name="Edoardo P."/>
            <person name="Giuseppe L.R."/>
            <person name="Gasser R.B."/>
        </authorList>
    </citation>
    <scope>NUCLEOTIDE SEQUENCE [LARGE SCALE GENOMIC DNA]</scope>
    <source>
        <strain evidence="1">ISS588</strain>
    </source>
</reference>
<dbReference type="EMBL" id="JYDS01005666">
    <property type="protein sequence ID" value="KRY94266.1"/>
    <property type="molecule type" value="Genomic_DNA"/>
</dbReference>
<gene>
    <name evidence="1" type="ORF">T4B_8322</name>
</gene>
<name>A0A0V1G7H4_TRIPS</name>
<dbReference type="Proteomes" id="UP000054805">
    <property type="component" value="Unassembled WGS sequence"/>
</dbReference>
<protein>
    <submittedName>
        <fullName evidence="1">Uncharacterized protein</fullName>
    </submittedName>
</protein>
<dbReference type="AlphaFoldDB" id="A0A0V1G7H4"/>
<evidence type="ECO:0000313" key="1">
    <source>
        <dbReference type="EMBL" id="KRY94266.1"/>
    </source>
</evidence>